<feature type="transmembrane region" description="Helical" evidence="7">
    <location>
        <begin position="118"/>
        <end position="139"/>
    </location>
</feature>
<dbReference type="Pfam" id="PF13520">
    <property type="entry name" value="AA_permease_2"/>
    <property type="match status" value="1"/>
</dbReference>
<dbReference type="RefSeq" id="WP_125129393.1">
    <property type="nucleotide sequence ID" value="NZ_RHJS01000002.1"/>
</dbReference>
<dbReference type="InterPro" id="IPR050367">
    <property type="entry name" value="APC_superfamily"/>
</dbReference>
<evidence type="ECO:0000256" key="1">
    <source>
        <dbReference type="ARBA" id="ARBA00004651"/>
    </source>
</evidence>
<evidence type="ECO:0000313" key="8">
    <source>
        <dbReference type="EMBL" id="RRK34237.1"/>
    </source>
</evidence>
<keyword evidence="5 7" id="KW-1133">Transmembrane helix</keyword>
<name>A0A3R8JRV5_9FIRM</name>
<comment type="subcellular location">
    <subcellularLocation>
        <location evidence="1">Cell membrane</location>
        <topology evidence="1">Multi-pass membrane protein</topology>
    </subcellularLocation>
</comment>
<dbReference type="EMBL" id="RHJS01000002">
    <property type="protein sequence ID" value="RRK34237.1"/>
    <property type="molecule type" value="Genomic_DNA"/>
</dbReference>
<dbReference type="PIRSF" id="PIRSF006060">
    <property type="entry name" value="AA_transporter"/>
    <property type="match status" value="1"/>
</dbReference>
<dbReference type="AlphaFoldDB" id="A0A3R8JRV5"/>
<reference evidence="8" key="1">
    <citation type="submission" date="2018-10" db="EMBL/GenBank/DDBJ databases">
        <title>Schaedlerella arabinophila gen. nov. sp. nov., isolated from the mouse intestinal tract and comparative analysis with the genome of the closely related altered Schaedler flora strain ASF502.</title>
        <authorList>
            <person name="Miyake S."/>
            <person name="Soh M."/>
            <person name="Seedorf H."/>
        </authorList>
    </citation>
    <scope>NUCLEOTIDE SEQUENCE [LARGE SCALE GENOMIC DNA]</scope>
    <source>
        <strain evidence="8">DSM 106076</strain>
    </source>
</reference>
<evidence type="ECO:0000313" key="9">
    <source>
        <dbReference type="Proteomes" id="UP000274920"/>
    </source>
</evidence>
<dbReference type="PANTHER" id="PTHR42770:SF15">
    <property type="entry name" value="GLUTAMATE_GAMMA-AMINOBUTYRATE ANTIPORTER-RELATED"/>
    <property type="match status" value="1"/>
</dbReference>
<keyword evidence="4 7" id="KW-0812">Transmembrane</keyword>
<feature type="transmembrane region" description="Helical" evidence="7">
    <location>
        <begin position="427"/>
        <end position="451"/>
    </location>
</feature>
<gene>
    <name evidence="8" type="ORF">EBB54_25065</name>
</gene>
<feature type="transmembrane region" description="Helical" evidence="7">
    <location>
        <begin position="324"/>
        <end position="348"/>
    </location>
</feature>
<accession>A0A3R8JRV5</accession>
<keyword evidence="3" id="KW-1003">Cell membrane</keyword>
<feature type="transmembrane region" description="Helical" evidence="7">
    <location>
        <begin position="360"/>
        <end position="380"/>
    </location>
</feature>
<dbReference type="Proteomes" id="UP000274920">
    <property type="component" value="Unassembled WGS sequence"/>
</dbReference>
<proteinExistence type="predicted"/>
<feature type="transmembrane region" description="Helical" evidence="7">
    <location>
        <begin position="227"/>
        <end position="250"/>
    </location>
</feature>
<evidence type="ECO:0000256" key="2">
    <source>
        <dbReference type="ARBA" id="ARBA00022448"/>
    </source>
</evidence>
<feature type="transmembrane region" description="Helical" evidence="7">
    <location>
        <begin position="400"/>
        <end position="421"/>
    </location>
</feature>
<dbReference type="InterPro" id="IPR002293">
    <property type="entry name" value="AA/rel_permease1"/>
</dbReference>
<keyword evidence="2" id="KW-0813">Transport</keyword>
<dbReference type="PANTHER" id="PTHR42770">
    <property type="entry name" value="AMINO ACID TRANSPORTER-RELATED"/>
    <property type="match status" value="1"/>
</dbReference>
<evidence type="ECO:0000256" key="3">
    <source>
        <dbReference type="ARBA" id="ARBA00022475"/>
    </source>
</evidence>
<evidence type="ECO:0000256" key="7">
    <source>
        <dbReference type="SAM" id="Phobius"/>
    </source>
</evidence>
<feature type="transmembrane region" description="Helical" evidence="7">
    <location>
        <begin position="278"/>
        <end position="303"/>
    </location>
</feature>
<feature type="transmembrane region" description="Helical" evidence="7">
    <location>
        <begin position="193"/>
        <end position="215"/>
    </location>
</feature>
<organism evidence="8 9">
    <name type="scientific">Schaedlerella arabinosiphila</name>
    <dbReference type="NCBI Taxonomy" id="2044587"/>
    <lineage>
        <taxon>Bacteria</taxon>
        <taxon>Bacillati</taxon>
        <taxon>Bacillota</taxon>
        <taxon>Clostridia</taxon>
        <taxon>Lachnospirales</taxon>
        <taxon>Lachnospiraceae</taxon>
        <taxon>Schaedlerella</taxon>
    </lineage>
</organism>
<feature type="transmembrane region" description="Helical" evidence="7">
    <location>
        <begin position="12"/>
        <end position="34"/>
    </location>
</feature>
<evidence type="ECO:0000256" key="6">
    <source>
        <dbReference type="ARBA" id="ARBA00023136"/>
    </source>
</evidence>
<dbReference type="GO" id="GO:0022857">
    <property type="term" value="F:transmembrane transporter activity"/>
    <property type="evidence" value="ECO:0007669"/>
    <property type="project" value="InterPro"/>
</dbReference>
<evidence type="ECO:0000256" key="5">
    <source>
        <dbReference type="ARBA" id="ARBA00022989"/>
    </source>
</evidence>
<dbReference type="GO" id="GO:0005886">
    <property type="term" value="C:plasma membrane"/>
    <property type="evidence" value="ECO:0007669"/>
    <property type="project" value="UniProtKB-SubCell"/>
</dbReference>
<comment type="caution">
    <text evidence="8">The sequence shown here is derived from an EMBL/GenBank/DDBJ whole genome shotgun (WGS) entry which is preliminary data.</text>
</comment>
<feature type="transmembrane region" description="Helical" evidence="7">
    <location>
        <begin position="40"/>
        <end position="57"/>
    </location>
</feature>
<sequence>MSETQEKKVSLVQTILFTICSVLVLDSLAGAPAFAGVRSITMWLIFAVIFFIPYGLLNAELGSTYPDAGGITSWCTRAFGEHTGVQVGWFYWINVAFWMPAVFLTFAYWLSYTFFPDAPVWVIAAISLAMSWLIVWIGYRGVELSVALTSIASICKMTMLVIFGVLGVAYILKNGPANSFTIDDFKITSMGDMSSGLAIIVYNLLGFELIGSIGDKIDHPEKTIPKMSILAGVAITILYVIGTFGMLAALPAENIDTMDGFYYALEELCSVFGSGQKWVLGILVIVSCLTLVSNMISWTLGANESLIAAELDKRNAFLGARSKYGTAGNLYIVMGVLSTVLLILNFLLGSEEANAIFWDIFSFSLVIFMIPYLVMFAAAVKLRYSDAGRKRVYRVPGGNAGMWVCGILCFGCICICLYYMFADDIAAGNMFALSVKIIGTILCAAVGEYLYRAGKKK</sequence>
<feature type="transmembrane region" description="Helical" evidence="7">
    <location>
        <begin position="151"/>
        <end position="173"/>
    </location>
</feature>
<keyword evidence="9" id="KW-1185">Reference proteome</keyword>
<evidence type="ECO:0000256" key="4">
    <source>
        <dbReference type="ARBA" id="ARBA00022692"/>
    </source>
</evidence>
<protein>
    <submittedName>
        <fullName evidence="8">Amino acid permease</fullName>
    </submittedName>
</protein>
<keyword evidence="6 7" id="KW-0472">Membrane</keyword>
<dbReference type="Gene3D" id="1.20.1740.10">
    <property type="entry name" value="Amino acid/polyamine transporter I"/>
    <property type="match status" value="1"/>
</dbReference>
<feature type="transmembrane region" description="Helical" evidence="7">
    <location>
        <begin position="89"/>
        <end position="112"/>
    </location>
</feature>